<evidence type="ECO:0000313" key="11">
    <source>
        <dbReference type="Proteomes" id="UP000271849"/>
    </source>
</evidence>
<dbReference type="GO" id="GO:0005886">
    <property type="term" value="C:plasma membrane"/>
    <property type="evidence" value="ECO:0007669"/>
    <property type="project" value="UniProtKB-SubCell"/>
</dbReference>
<evidence type="ECO:0000256" key="3">
    <source>
        <dbReference type="ARBA" id="ARBA00022448"/>
    </source>
</evidence>
<keyword evidence="4" id="KW-0812">Transmembrane</keyword>
<comment type="subcellular location">
    <subcellularLocation>
        <location evidence="9">Cell membrane</location>
        <topology evidence="9">Multi-pass membrane protein</topology>
    </subcellularLocation>
    <subcellularLocation>
        <location evidence="1">Membrane</location>
        <topology evidence="1">Multi-pass membrane protein</topology>
    </subcellularLocation>
</comment>
<keyword evidence="7 9" id="KW-0811">Translocation</keyword>
<evidence type="ECO:0000256" key="7">
    <source>
        <dbReference type="ARBA" id="ARBA00023010"/>
    </source>
</evidence>
<dbReference type="NCBIfam" id="TIGR00810">
    <property type="entry name" value="secG"/>
    <property type="match status" value="1"/>
</dbReference>
<reference evidence="11" key="1">
    <citation type="submission" date="2018-09" db="EMBL/GenBank/DDBJ databases">
        <authorList>
            <person name="Manzano-Marin A."/>
            <person name="Manzano-Marin A."/>
        </authorList>
    </citation>
    <scope>NUCLEOTIDE SEQUENCE [LARGE SCALE GENOMIC DNA]</scope>
    <source>
        <strain evidence="11">BuCistrobi</strain>
    </source>
</reference>
<sequence length="82" mass="9514">MYFFLLTVFISISLLLIVIIIFQSNIGNDLSTTTSDYSSQLFTENSKSDVITYTIFFLLIFLFIMSIILCKYSNLTVFNWNV</sequence>
<evidence type="ECO:0000256" key="4">
    <source>
        <dbReference type="ARBA" id="ARBA00022692"/>
    </source>
</evidence>
<evidence type="ECO:0000256" key="8">
    <source>
        <dbReference type="ARBA" id="ARBA00023136"/>
    </source>
</evidence>
<keyword evidence="9" id="KW-1003">Cell membrane</keyword>
<evidence type="ECO:0000256" key="2">
    <source>
        <dbReference type="ARBA" id="ARBA00008445"/>
    </source>
</evidence>
<dbReference type="OrthoDB" id="6554632at2"/>
<evidence type="ECO:0000256" key="9">
    <source>
        <dbReference type="RuleBase" id="RU365087"/>
    </source>
</evidence>
<protein>
    <recommendedName>
        <fullName evidence="9">Protein-export membrane protein SecG</fullName>
    </recommendedName>
</protein>
<proteinExistence type="inferred from homology"/>
<dbReference type="InterPro" id="IPR004692">
    <property type="entry name" value="SecG"/>
</dbReference>
<name>A0A3B1E9J0_9GAMM</name>
<keyword evidence="6" id="KW-1133">Transmembrane helix</keyword>
<gene>
    <name evidence="10" type="primary">secG</name>
    <name evidence="10" type="ORF">BUCINSTRO3249_0244</name>
</gene>
<dbReference type="Proteomes" id="UP000271849">
    <property type="component" value="Chromosome"/>
</dbReference>
<evidence type="ECO:0000313" key="10">
    <source>
        <dbReference type="EMBL" id="VAX76629.1"/>
    </source>
</evidence>
<comment type="function">
    <text evidence="9">Involved in protein export. Participates in an early event of protein translocation.</text>
</comment>
<dbReference type="AlphaFoldDB" id="A0A3B1E9J0"/>
<dbReference type="EMBL" id="LR025085">
    <property type="protein sequence ID" value="VAX76629.1"/>
    <property type="molecule type" value="Genomic_DNA"/>
</dbReference>
<organism evidence="10 11">
    <name type="scientific">Buchnera aphidicola</name>
    <name type="common">Cinara strobi</name>
    <dbReference type="NCBI Taxonomy" id="1921549"/>
    <lineage>
        <taxon>Bacteria</taxon>
        <taxon>Pseudomonadati</taxon>
        <taxon>Pseudomonadota</taxon>
        <taxon>Gammaproteobacteria</taxon>
        <taxon>Enterobacterales</taxon>
        <taxon>Erwiniaceae</taxon>
        <taxon>Buchnera</taxon>
    </lineage>
</organism>
<dbReference type="GO" id="GO:0009306">
    <property type="term" value="P:protein secretion"/>
    <property type="evidence" value="ECO:0007669"/>
    <property type="project" value="UniProtKB-UniRule"/>
</dbReference>
<dbReference type="RefSeq" id="WP_158349120.1">
    <property type="nucleotide sequence ID" value="NZ_LR025085.1"/>
</dbReference>
<evidence type="ECO:0000256" key="6">
    <source>
        <dbReference type="ARBA" id="ARBA00022989"/>
    </source>
</evidence>
<dbReference type="GO" id="GO:0015450">
    <property type="term" value="F:protein-transporting ATPase activity"/>
    <property type="evidence" value="ECO:0007669"/>
    <property type="project" value="UniProtKB-UniRule"/>
</dbReference>
<keyword evidence="3 9" id="KW-0813">Transport</keyword>
<evidence type="ECO:0000256" key="5">
    <source>
        <dbReference type="ARBA" id="ARBA00022927"/>
    </source>
</evidence>
<dbReference type="Pfam" id="PF03840">
    <property type="entry name" value="SecG"/>
    <property type="match status" value="1"/>
</dbReference>
<evidence type="ECO:0000256" key="1">
    <source>
        <dbReference type="ARBA" id="ARBA00004141"/>
    </source>
</evidence>
<comment type="similarity">
    <text evidence="2 9">Belongs to the SecG family.</text>
</comment>
<accession>A0A3B1E9J0</accession>
<keyword evidence="5 9" id="KW-0653">Protein transport</keyword>
<keyword evidence="8" id="KW-0472">Membrane</keyword>